<reference evidence="1 2" key="1">
    <citation type="submission" date="2015-11" db="EMBL/GenBank/DDBJ databases">
        <title>Genomic analysis of 38 Legionella species identifies large and diverse effector repertoires.</title>
        <authorList>
            <person name="Burstein D."/>
            <person name="Amaro F."/>
            <person name="Zusman T."/>
            <person name="Lifshitz Z."/>
            <person name="Cohen O."/>
            <person name="Gilbert J.A."/>
            <person name="Pupko T."/>
            <person name="Shuman H.A."/>
            <person name="Segal G."/>
        </authorList>
    </citation>
    <scope>NUCLEOTIDE SEQUENCE [LARGE SCALE GENOMIC DNA]</scope>
    <source>
        <strain evidence="1 2">IMVS3376</strain>
    </source>
</reference>
<organism evidence="1 2">
    <name type="scientific">Legionella steelei</name>
    <dbReference type="NCBI Taxonomy" id="947033"/>
    <lineage>
        <taxon>Bacteria</taxon>
        <taxon>Pseudomonadati</taxon>
        <taxon>Pseudomonadota</taxon>
        <taxon>Gammaproteobacteria</taxon>
        <taxon>Legionellales</taxon>
        <taxon>Legionellaceae</taxon>
        <taxon>Legionella</taxon>
    </lineage>
</organism>
<evidence type="ECO:0000313" key="1">
    <source>
        <dbReference type="EMBL" id="KTD66942.1"/>
    </source>
</evidence>
<evidence type="ECO:0000313" key="2">
    <source>
        <dbReference type="Proteomes" id="UP000054926"/>
    </source>
</evidence>
<proteinExistence type="predicted"/>
<gene>
    <name evidence="1" type="ORF">Lste_3148</name>
</gene>
<dbReference type="EMBL" id="LNYY01000021">
    <property type="protein sequence ID" value="KTD66942.1"/>
    <property type="molecule type" value="Genomic_DNA"/>
</dbReference>
<comment type="caution">
    <text evidence="1">The sequence shown here is derived from an EMBL/GenBank/DDBJ whole genome shotgun (WGS) entry which is preliminary data.</text>
</comment>
<accession>A0A0W0ZDQ4</accession>
<dbReference type="Proteomes" id="UP000054926">
    <property type="component" value="Unassembled WGS sequence"/>
</dbReference>
<keyword evidence="2" id="KW-1185">Reference proteome</keyword>
<name>A0A0W0ZDQ4_9GAMM</name>
<protein>
    <submittedName>
        <fullName evidence="1">Uncharacterized protein</fullName>
    </submittedName>
</protein>
<sequence length="131" mass="14863">MIQAMQAKKQVTILESGQHGYFGCMDGYRLVKLFDVGKNITYPYVASGPYDSATILYPRNCRAKARPCLRKDTVLVLASSVLNLVPLFLCLTRNKDVIHVFLDLDLNKKSDQEPLQLLHVQVTDASWLHRL</sequence>
<dbReference type="AlphaFoldDB" id="A0A0W0ZDQ4"/>